<feature type="region of interest" description="Disordered" evidence="1">
    <location>
        <begin position="1"/>
        <end position="40"/>
    </location>
</feature>
<reference evidence="2 3" key="1">
    <citation type="submission" date="2018-04" db="EMBL/GenBank/DDBJ databases">
        <title>The genome of golden apple snail Pomacea canaliculata provides insight into stress tolerance and invasive adaptation.</title>
        <authorList>
            <person name="Liu C."/>
            <person name="Liu B."/>
            <person name="Ren Y."/>
            <person name="Zhang Y."/>
            <person name="Wang H."/>
            <person name="Li S."/>
            <person name="Jiang F."/>
            <person name="Yin L."/>
            <person name="Zhang G."/>
            <person name="Qian W."/>
            <person name="Fan W."/>
        </authorList>
    </citation>
    <scope>NUCLEOTIDE SEQUENCE [LARGE SCALE GENOMIC DNA]</scope>
    <source>
        <strain evidence="2">SZHN2017</strain>
        <tissue evidence="2">Muscle</tissue>
    </source>
</reference>
<dbReference type="AlphaFoldDB" id="A0A2T7NLX3"/>
<organism evidence="2 3">
    <name type="scientific">Pomacea canaliculata</name>
    <name type="common">Golden apple snail</name>
    <dbReference type="NCBI Taxonomy" id="400727"/>
    <lineage>
        <taxon>Eukaryota</taxon>
        <taxon>Metazoa</taxon>
        <taxon>Spiralia</taxon>
        <taxon>Lophotrochozoa</taxon>
        <taxon>Mollusca</taxon>
        <taxon>Gastropoda</taxon>
        <taxon>Caenogastropoda</taxon>
        <taxon>Architaenioglossa</taxon>
        <taxon>Ampullarioidea</taxon>
        <taxon>Ampullariidae</taxon>
        <taxon>Pomacea</taxon>
    </lineage>
</organism>
<name>A0A2T7NLX3_POMCA</name>
<comment type="caution">
    <text evidence="2">The sequence shown here is derived from an EMBL/GenBank/DDBJ whole genome shotgun (WGS) entry which is preliminary data.</text>
</comment>
<evidence type="ECO:0000313" key="2">
    <source>
        <dbReference type="EMBL" id="PVD22165.1"/>
    </source>
</evidence>
<keyword evidence="3" id="KW-1185">Reference proteome</keyword>
<dbReference type="Proteomes" id="UP000245119">
    <property type="component" value="Linkage Group LG11"/>
</dbReference>
<evidence type="ECO:0000313" key="3">
    <source>
        <dbReference type="Proteomes" id="UP000245119"/>
    </source>
</evidence>
<gene>
    <name evidence="2" type="ORF">C0Q70_17970</name>
</gene>
<evidence type="ECO:0000256" key="1">
    <source>
        <dbReference type="SAM" id="MobiDB-lite"/>
    </source>
</evidence>
<dbReference type="EMBL" id="PZQS01000011">
    <property type="protein sequence ID" value="PVD22165.1"/>
    <property type="molecule type" value="Genomic_DNA"/>
</dbReference>
<accession>A0A2T7NLX3</accession>
<protein>
    <submittedName>
        <fullName evidence="2">Uncharacterized protein</fullName>
    </submittedName>
</protein>
<sequence length="637" mass="70854">MSQDPSGLDGERNASGDPVQNIYPCDDGYFEPKDRQSDTVRFPQCSEPKSTCRGKGQMLLCRGGNEEDDLCICSHDYTPYPNTTECHRGFTQNSDCRCVDSLCPDGTQRFLQNNIGNCKNVATDHSHVCSPIIEGLSPDSSTPRHEVTEDLHTVMTPPNKDVDDRGRTNSKFMETLRNMLLRRPYKIAPWLSQEDWYGAAGPSEEDPANLKTSKGQVRGLPELAVRLPYDGSVLLPDCDFKKTLFWGAGSIDFEKWSKILEGKKSEVSSSKVETVEKRSKVEVDKGNNHQVVDKGDDLLALKLQVRDDEDSLMSGLPFSPSTSEECEESGLQEARATGLWERAPKTKQNTFIRRGRFGRKKIHSPFTGGKVLKIIAWMLFGLCMVALADGKPLDNDGKSFCPNTSLYIGDVYENCREGFTEDSPCSCEECPSGKIRDNDNRCVLPGSEKAQTPGSTRLESTVDVSTKPSLPFDKGNMSSDAAHFDMKRQGLFYQRCGVRIVACTHVRTHPAAKQMLHKEKEQLTGDQLTVAPPDAHMQIKVKFKGDWSKASYLTDPSSNPTATPPALNDLGECVEKWRKRRNVFIDSHHGPATPSEEYCLPRSSDIIYISRDYHVIAHCRMIATDAADDGFVGRLTG</sequence>
<proteinExistence type="predicted"/>